<reference evidence="4 5" key="1">
    <citation type="submission" date="2016-03" db="EMBL/GenBank/DDBJ databases">
        <title>Chemosynthetic sulphur-oxidizing symbionts of marine invertebrate animals are capable of nitrogen fixation.</title>
        <authorList>
            <person name="Petersen J.M."/>
            <person name="Kemper A."/>
            <person name="Gruber-Vodicka H."/>
            <person name="Cardini U."/>
            <person name="Geest Mvander."/>
            <person name="Kleiner M."/>
            <person name="Bulgheresi S."/>
            <person name="Fussmann M."/>
            <person name="Herbold C."/>
            <person name="Seah B.K.B."/>
            <person name="Antony C.Paul."/>
            <person name="Liu D."/>
            <person name="Belitz A."/>
            <person name="Weber M."/>
        </authorList>
    </citation>
    <scope>NUCLEOTIDE SEQUENCE [LARGE SCALE GENOMIC DNA]</scope>
    <source>
        <strain evidence="4">G_D</strain>
    </source>
</reference>
<dbReference type="PIRSF" id="PIRSF006162">
    <property type="entry name" value="PgpA"/>
    <property type="match status" value="1"/>
</dbReference>
<dbReference type="RefSeq" id="WP_069024492.1">
    <property type="nucleotide sequence ID" value="NZ_LVJZ01000003.1"/>
</dbReference>
<protein>
    <recommendedName>
        <fullName evidence="1">Phosphatidylglycerophosphatase A</fullName>
        <ecNumber evidence="1">3.1.3.27</ecNumber>
    </recommendedName>
    <alternativeName>
        <fullName evidence="1">Phosphatidylglycerolphosphate phosphatase A</fullName>
    </alternativeName>
</protein>
<accession>A0A1E2URD9</accession>
<comment type="function">
    <text evidence="1">Lipid phosphatase which dephosphorylates phosphatidylglycerophosphate (PGP) to phosphatidylglycerol (PG).</text>
</comment>
<evidence type="ECO:0000313" key="4">
    <source>
        <dbReference type="EMBL" id="ODB97317.1"/>
    </source>
</evidence>
<dbReference type="UniPathway" id="UPA00084">
    <property type="reaction ID" value="UER00504"/>
</dbReference>
<keyword evidence="1 2" id="KW-0472">Membrane</keyword>
<keyword evidence="1" id="KW-0378">Hydrolase</keyword>
<dbReference type="EC" id="3.1.3.27" evidence="1"/>
<organism evidence="4 5">
    <name type="scientific">Candidatus Thiodiazotropha endoloripes</name>
    <dbReference type="NCBI Taxonomy" id="1818881"/>
    <lineage>
        <taxon>Bacteria</taxon>
        <taxon>Pseudomonadati</taxon>
        <taxon>Pseudomonadota</taxon>
        <taxon>Gammaproteobacteria</taxon>
        <taxon>Chromatiales</taxon>
        <taxon>Sedimenticolaceae</taxon>
        <taxon>Candidatus Thiodiazotropha</taxon>
    </lineage>
</organism>
<dbReference type="GO" id="GO:0006655">
    <property type="term" value="P:phosphatidylglycerol biosynthetic process"/>
    <property type="evidence" value="ECO:0007669"/>
    <property type="project" value="UniProtKB-UniPathway"/>
</dbReference>
<keyword evidence="1" id="KW-0595">Phospholipid degradation</keyword>
<dbReference type="GO" id="GO:0046872">
    <property type="term" value="F:metal ion binding"/>
    <property type="evidence" value="ECO:0007669"/>
    <property type="project" value="UniProtKB-KW"/>
</dbReference>
<dbReference type="PANTHER" id="PTHR36305">
    <property type="entry name" value="PHOSPHATIDYLGLYCEROPHOSPHATASE A"/>
    <property type="match status" value="1"/>
</dbReference>
<keyword evidence="1" id="KW-0460">Magnesium</keyword>
<evidence type="ECO:0000256" key="2">
    <source>
        <dbReference type="SAM" id="Phobius"/>
    </source>
</evidence>
<comment type="caution">
    <text evidence="4">The sequence shown here is derived from an EMBL/GenBank/DDBJ whole genome shotgun (WGS) entry which is preliminary data.</text>
</comment>
<comment type="cofactor">
    <cofactor evidence="1">
        <name>Mg(2+)</name>
        <dbReference type="ChEBI" id="CHEBI:18420"/>
    </cofactor>
</comment>
<keyword evidence="1" id="KW-0997">Cell inner membrane</keyword>
<dbReference type="CDD" id="cd06971">
    <property type="entry name" value="PgpA"/>
    <property type="match status" value="1"/>
</dbReference>
<feature type="transmembrane region" description="Helical" evidence="2">
    <location>
        <begin position="20"/>
        <end position="45"/>
    </location>
</feature>
<keyword evidence="1" id="KW-0443">Lipid metabolism</keyword>
<proteinExistence type="predicted"/>
<gene>
    <name evidence="4" type="ORF">A3196_11430</name>
</gene>
<dbReference type="InterPro" id="IPR036681">
    <property type="entry name" value="PgpA-like_sf"/>
</dbReference>
<evidence type="ECO:0000256" key="1">
    <source>
        <dbReference type="PIRNR" id="PIRNR006162"/>
    </source>
</evidence>
<dbReference type="AlphaFoldDB" id="A0A1E2URD9"/>
<dbReference type="EMBL" id="LVJZ01000003">
    <property type="protein sequence ID" value="ODB97317.1"/>
    <property type="molecule type" value="Genomic_DNA"/>
</dbReference>
<dbReference type="InterPro" id="IPR026037">
    <property type="entry name" value="PgpA"/>
</dbReference>
<evidence type="ECO:0000259" key="3">
    <source>
        <dbReference type="Pfam" id="PF04608"/>
    </source>
</evidence>
<dbReference type="Pfam" id="PF04608">
    <property type="entry name" value="PgpA"/>
    <property type="match status" value="1"/>
</dbReference>
<feature type="transmembrane region" description="Helical" evidence="2">
    <location>
        <begin position="135"/>
        <end position="156"/>
    </location>
</feature>
<feature type="domain" description="YutG/PgpA" evidence="3">
    <location>
        <begin position="19"/>
        <end position="156"/>
    </location>
</feature>
<keyword evidence="1" id="KW-1003">Cell membrane</keyword>
<keyword evidence="1 2" id="KW-0812">Transmembrane</keyword>
<dbReference type="GO" id="GO:0008962">
    <property type="term" value="F:phosphatidylglycerophosphatase activity"/>
    <property type="evidence" value="ECO:0007669"/>
    <property type="project" value="UniProtKB-EC"/>
</dbReference>
<evidence type="ECO:0000313" key="5">
    <source>
        <dbReference type="Proteomes" id="UP000094849"/>
    </source>
</evidence>
<keyword evidence="1" id="KW-0442">Lipid degradation</keyword>
<dbReference type="PANTHER" id="PTHR36305:SF1">
    <property type="entry name" value="PHOSPHATIDYLGLYCEROPHOSPHATASE A"/>
    <property type="match status" value="1"/>
</dbReference>
<keyword evidence="1" id="KW-0479">Metal-binding</keyword>
<dbReference type="Proteomes" id="UP000094849">
    <property type="component" value="Unassembled WGS sequence"/>
</dbReference>
<comment type="pathway">
    <text evidence="1">Phospholipid metabolism; phosphatidylglycerol biosynthesis; phosphatidylglycerol from CDP-diacylglycerol: step 2/2.</text>
</comment>
<sequence length="162" mass="18011">MSSEQQSNPPNMGNPVHLLAFGFGFGLSPKAPGTLGTLVGIPVYLAMQPLPLVYYLTITSVAFLIGIWLCGQTSRDLGVHDHGGIVWDEIVGYLVTMTFAPSGWFWLMVGFILFRFFDIVKPWPIRWVDQRVEGGFGIMVDDLIAGVFAAICLALLNQWEWF</sequence>
<keyword evidence="5" id="KW-1185">Reference proteome</keyword>
<feature type="transmembrane region" description="Helical" evidence="2">
    <location>
        <begin position="90"/>
        <end position="114"/>
    </location>
</feature>
<comment type="subcellular location">
    <subcellularLocation>
        <location evidence="1">Cell inner membrane</location>
        <topology evidence="1">Multi-pass membrane protein</topology>
    </subcellularLocation>
</comment>
<dbReference type="GO" id="GO:0005886">
    <property type="term" value="C:plasma membrane"/>
    <property type="evidence" value="ECO:0007669"/>
    <property type="project" value="UniProtKB-SubCell"/>
</dbReference>
<dbReference type="GO" id="GO:0009395">
    <property type="term" value="P:phospholipid catabolic process"/>
    <property type="evidence" value="ECO:0007669"/>
    <property type="project" value="UniProtKB-KW"/>
</dbReference>
<comment type="catalytic activity">
    <reaction evidence="1">
        <text>a 1,2-diacyl-sn-glycero-3-phospho-(1'-sn-glycero-3'-phosphate) + H2O = a 1,2-diacyl-sn-glycero-3-phospho-(1'-sn-glycerol) + phosphate</text>
        <dbReference type="Rhea" id="RHEA:33751"/>
        <dbReference type="ChEBI" id="CHEBI:15377"/>
        <dbReference type="ChEBI" id="CHEBI:43474"/>
        <dbReference type="ChEBI" id="CHEBI:60110"/>
        <dbReference type="ChEBI" id="CHEBI:64716"/>
        <dbReference type="EC" id="3.1.3.27"/>
    </reaction>
</comment>
<dbReference type="STRING" id="1818881.A3196_11430"/>
<dbReference type="InterPro" id="IPR007686">
    <property type="entry name" value="YutG/PgpA"/>
</dbReference>
<keyword evidence="2" id="KW-1133">Transmembrane helix</keyword>
<feature type="transmembrane region" description="Helical" evidence="2">
    <location>
        <begin position="52"/>
        <end position="70"/>
    </location>
</feature>
<dbReference type="SUPFAM" id="SSF101307">
    <property type="entry name" value="YutG-like"/>
    <property type="match status" value="1"/>
</dbReference>
<name>A0A1E2URD9_9GAMM</name>
<keyword evidence="1" id="KW-1208">Phospholipid metabolism</keyword>